<dbReference type="Proteomes" id="UP001316803">
    <property type="component" value="Unassembled WGS sequence"/>
</dbReference>
<dbReference type="EMBL" id="JAKLMC020000044">
    <property type="protein sequence ID" value="KAK5948718.1"/>
    <property type="molecule type" value="Genomic_DNA"/>
</dbReference>
<dbReference type="InterPro" id="IPR036396">
    <property type="entry name" value="Cyt_P450_sf"/>
</dbReference>
<keyword evidence="6" id="KW-0503">Monooxygenase</keyword>
<keyword evidence="4" id="KW-0560">Oxidoreductase</keyword>
<dbReference type="GO" id="GO:0005506">
    <property type="term" value="F:iron ion binding"/>
    <property type="evidence" value="ECO:0007669"/>
    <property type="project" value="InterPro"/>
</dbReference>
<feature type="transmembrane region" description="Helical" evidence="8">
    <location>
        <begin position="6"/>
        <end position="25"/>
    </location>
</feature>
<dbReference type="PANTHER" id="PTHR24305:SF187">
    <property type="entry name" value="P450, PUTATIVE (EUROFUNG)-RELATED"/>
    <property type="match status" value="1"/>
</dbReference>
<keyword evidence="5 7" id="KW-0408">Iron</keyword>
<evidence type="ECO:0000256" key="6">
    <source>
        <dbReference type="ARBA" id="ARBA00023033"/>
    </source>
</evidence>
<keyword evidence="7" id="KW-0349">Heme</keyword>
<dbReference type="InterPro" id="IPR002401">
    <property type="entry name" value="Cyt_P450_E_grp-I"/>
</dbReference>
<feature type="binding site" description="axial binding residue" evidence="7">
    <location>
        <position position="502"/>
    </location>
    <ligand>
        <name>heme</name>
        <dbReference type="ChEBI" id="CHEBI:30413"/>
    </ligand>
    <ligandPart>
        <name>Fe</name>
        <dbReference type="ChEBI" id="CHEBI:18248"/>
    </ligandPart>
</feature>
<dbReference type="Gene3D" id="1.10.630.10">
    <property type="entry name" value="Cytochrome P450"/>
    <property type="match status" value="1"/>
</dbReference>
<evidence type="ECO:0000256" key="8">
    <source>
        <dbReference type="SAM" id="Phobius"/>
    </source>
</evidence>
<evidence type="ECO:0000256" key="7">
    <source>
        <dbReference type="PIRSR" id="PIRSR602401-1"/>
    </source>
</evidence>
<dbReference type="SUPFAM" id="SSF48264">
    <property type="entry name" value="Cytochrome P450"/>
    <property type="match status" value="1"/>
</dbReference>
<keyword evidence="3 7" id="KW-0479">Metal-binding</keyword>
<evidence type="ECO:0000313" key="10">
    <source>
        <dbReference type="Proteomes" id="UP001316803"/>
    </source>
</evidence>
<dbReference type="GO" id="GO:0004497">
    <property type="term" value="F:monooxygenase activity"/>
    <property type="evidence" value="ECO:0007669"/>
    <property type="project" value="UniProtKB-KW"/>
</dbReference>
<organism evidence="9 10">
    <name type="scientific">Knufia fluminis</name>
    <dbReference type="NCBI Taxonomy" id="191047"/>
    <lineage>
        <taxon>Eukaryota</taxon>
        <taxon>Fungi</taxon>
        <taxon>Dikarya</taxon>
        <taxon>Ascomycota</taxon>
        <taxon>Pezizomycotina</taxon>
        <taxon>Eurotiomycetes</taxon>
        <taxon>Chaetothyriomycetidae</taxon>
        <taxon>Chaetothyriales</taxon>
        <taxon>Trichomeriaceae</taxon>
        <taxon>Knufia</taxon>
    </lineage>
</organism>
<accession>A0AAN8ENI9</accession>
<evidence type="ECO:0000256" key="3">
    <source>
        <dbReference type="ARBA" id="ARBA00022723"/>
    </source>
</evidence>
<keyword evidence="8" id="KW-0472">Membrane</keyword>
<keyword evidence="8" id="KW-0812">Transmembrane</keyword>
<dbReference type="InterPro" id="IPR001128">
    <property type="entry name" value="Cyt_P450"/>
</dbReference>
<evidence type="ECO:0000313" key="9">
    <source>
        <dbReference type="EMBL" id="KAK5948718.1"/>
    </source>
</evidence>
<evidence type="ECO:0008006" key="11">
    <source>
        <dbReference type="Google" id="ProtNLM"/>
    </source>
</evidence>
<dbReference type="Pfam" id="PF00067">
    <property type="entry name" value="p450"/>
    <property type="match status" value="1"/>
</dbReference>
<protein>
    <recommendedName>
        <fullName evidence="11">Cytochrome P450</fullName>
    </recommendedName>
</protein>
<evidence type="ECO:0000256" key="1">
    <source>
        <dbReference type="ARBA" id="ARBA00001971"/>
    </source>
</evidence>
<feature type="transmembrane region" description="Helical" evidence="8">
    <location>
        <begin position="62"/>
        <end position="84"/>
    </location>
</feature>
<evidence type="ECO:0000256" key="4">
    <source>
        <dbReference type="ARBA" id="ARBA00023002"/>
    </source>
</evidence>
<comment type="cofactor">
    <cofactor evidence="1 7">
        <name>heme</name>
        <dbReference type="ChEBI" id="CHEBI:30413"/>
    </cofactor>
</comment>
<feature type="transmembrane region" description="Helical" evidence="8">
    <location>
        <begin position="37"/>
        <end position="56"/>
    </location>
</feature>
<gene>
    <name evidence="9" type="ORF">OHC33_010321</name>
</gene>
<reference evidence="9 10" key="1">
    <citation type="submission" date="2022-12" db="EMBL/GenBank/DDBJ databases">
        <title>Genomic features and morphological characterization of a novel Knufia sp. strain isolated from spacecraft assembly facility.</title>
        <authorList>
            <person name="Teixeira M."/>
            <person name="Chander A.M."/>
            <person name="Stajich J.E."/>
            <person name="Venkateswaran K."/>
        </authorList>
    </citation>
    <scope>NUCLEOTIDE SEQUENCE [LARGE SCALE GENOMIC DNA]</scope>
    <source>
        <strain evidence="9 10">FJI-L2-BK-P2</strain>
    </source>
</reference>
<dbReference type="GO" id="GO:0016705">
    <property type="term" value="F:oxidoreductase activity, acting on paired donors, with incorporation or reduction of molecular oxygen"/>
    <property type="evidence" value="ECO:0007669"/>
    <property type="project" value="InterPro"/>
</dbReference>
<sequence>MLISDFGAVACIATLLAPISHILLWMRLDLDSGSHQLLVLANLAVLLPPIALYIRGAAFFDAVLVTLTADICYAVPLLASIFLYRAFFHPLRRYPGPFWARISVFWKVKHFQASNFQAYRVIDELHAKYGDVVRLGPRQLSINDPSAYQAVYGASSECHRVHMLEYIRKNLQSLADPAEHHARRKVWDHGLNAKACQSYLPRINDITNRLCARFAGFNGRAITVNDWCHFYTFDIMGDLGFGRSYGQIESGSAHPAILKVQNFLKAGVIALQMLWAVNFLQLIPGLDDPMRDLKEWAEQLLKERDERTTEKEREENRDLMSYIEESRRVVDSRWPMSDKDIAEDAVTLQVAGSDTSYSVLVNLCHYLANYPELQGRIRKEVLGTFEDGDETTGPTWSRLASTQQCPYLDAAINEVLRRHAPVPMGTMRETPDHPVEIAGHVVPAKTIVSCPIWTMQYDERCFREADKFIPERWLDKSHPESRTDLMLDKRGFVPFSVGGMNCAGKYFAYMEIKVFAAKVLRRFEIVFPATQLFEEKNGVQAKLARDQKLVEGTKDYLTQWASDVEVCFVPLERR</sequence>
<dbReference type="AlphaFoldDB" id="A0AAN8ENI9"/>
<name>A0AAN8ENI9_9EURO</name>
<comment type="caution">
    <text evidence="9">The sequence shown here is derived from an EMBL/GenBank/DDBJ whole genome shotgun (WGS) entry which is preliminary data.</text>
</comment>
<dbReference type="InterPro" id="IPR050121">
    <property type="entry name" value="Cytochrome_P450_monoxygenase"/>
</dbReference>
<comment type="similarity">
    <text evidence="2">Belongs to the cytochrome P450 family.</text>
</comment>
<dbReference type="PRINTS" id="PR00463">
    <property type="entry name" value="EP450I"/>
</dbReference>
<dbReference type="GO" id="GO:0020037">
    <property type="term" value="F:heme binding"/>
    <property type="evidence" value="ECO:0007669"/>
    <property type="project" value="InterPro"/>
</dbReference>
<dbReference type="PANTHER" id="PTHR24305">
    <property type="entry name" value="CYTOCHROME P450"/>
    <property type="match status" value="1"/>
</dbReference>
<proteinExistence type="inferred from homology"/>
<evidence type="ECO:0000256" key="2">
    <source>
        <dbReference type="ARBA" id="ARBA00010617"/>
    </source>
</evidence>
<dbReference type="PRINTS" id="PR00385">
    <property type="entry name" value="P450"/>
</dbReference>
<evidence type="ECO:0000256" key="5">
    <source>
        <dbReference type="ARBA" id="ARBA00023004"/>
    </source>
</evidence>
<keyword evidence="8" id="KW-1133">Transmembrane helix</keyword>
<keyword evidence="10" id="KW-1185">Reference proteome</keyword>